<dbReference type="EMBL" id="JRLX01000026">
    <property type="protein sequence ID" value="KGO85160.1"/>
    <property type="molecule type" value="Genomic_DNA"/>
</dbReference>
<accession>A0A0A2MA78</accession>
<dbReference type="Proteomes" id="UP000030152">
    <property type="component" value="Unassembled WGS sequence"/>
</dbReference>
<keyword evidence="1" id="KW-0732">Signal</keyword>
<dbReference type="OrthoDB" id="1343866at2"/>
<feature type="chain" id="PRO_5002003039" description="Secretion system C-terminal sorting domain-containing protein" evidence="1">
    <location>
        <begin position="22"/>
        <end position="290"/>
    </location>
</feature>
<evidence type="ECO:0008006" key="4">
    <source>
        <dbReference type="Google" id="ProtNLM"/>
    </source>
</evidence>
<proteinExistence type="predicted"/>
<evidence type="ECO:0000313" key="2">
    <source>
        <dbReference type="EMBL" id="KGO85160.1"/>
    </source>
</evidence>
<dbReference type="eggNOG" id="COG1361">
    <property type="taxonomic scope" value="Bacteria"/>
</dbReference>
<comment type="caution">
    <text evidence="2">The sequence shown here is derived from an EMBL/GenBank/DDBJ whole genome shotgun (WGS) entry which is preliminary data.</text>
</comment>
<dbReference type="STRING" id="1121895.GCA_000378485_02059"/>
<gene>
    <name evidence="2" type="ORF">Q765_17480</name>
</gene>
<evidence type="ECO:0000256" key="1">
    <source>
        <dbReference type="SAM" id="SignalP"/>
    </source>
</evidence>
<name>A0A0A2MA78_9FLAO</name>
<reference evidence="2 3" key="1">
    <citation type="submission" date="2013-09" db="EMBL/GenBank/DDBJ databases">
        <authorList>
            <person name="Zeng Z."/>
            <person name="Chen C."/>
        </authorList>
    </citation>
    <scope>NUCLEOTIDE SEQUENCE [LARGE SCALE GENOMIC DNA]</scope>
    <source>
        <strain evidence="2 3">WB 3.3-2</strain>
    </source>
</reference>
<keyword evidence="3" id="KW-1185">Reference proteome</keyword>
<sequence length="290" mass="30503">MIKKLLNCTFTLLLTATTLQAQTIVTVGTGSGSGTSAPIASWYESSATESIYTATEINATGNITTLAYQKASGNSTVPPAVKIYLKNTTAAAVAAANYSIGDGFNGYTLVYDGTLPNNSQTGWMQVTLQTPFALTANSNLSILTVGSTCIESGRPQYTYTSASGTKMSAGYNDGSIGCGGNSPWDPASVMRPVWERPNVRLSITSQLSTDNVTKANNSVIVYNNAGKLTVKSANTAINNITVYDVQGKQVFNTLVNNNDYVLDALASTGQLLFVKVTDANNAVSTTKTVY</sequence>
<feature type="signal peptide" evidence="1">
    <location>
        <begin position="1"/>
        <end position="21"/>
    </location>
</feature>
<dbReference type="AlphaFoldDB" id="A0A0A2MA78"/>
<evidence type="ECO:0000313" key="3">
    <source>
        <dbReference type="Proteomes" id="UP000030152"/>
    </source>
</evidence>
<dbReference type="RefSeq" id="WP_020213219.1">
    <property type="nucleotide sequence ID" value="NZ_JRLX01000026.1"/>
</dbReference>
<protein>
    <recommendedName>
        <fullName evidence="4">Secretion system C-terminal sorting domain-containing protein</fullName>
    </recommendedName>
</protein>
<organism evidence="2 3">
    <name type="scientific">Flavobacterium rivuli WB 3.3-2 = DSM 21788</name>
    <dbReference type="NCBI Taxonomy" id="1121895"/>
    <lineage>
        <taxon>Bacteria</taxon>
        <taxon>Pseudomonadati</taxon>
        <taxon>Bacteroidota</taxon>
        <taxon>Flavobacteriia</taxon>
        <taxon>Flavobacteriales</taxon>
        <taxon>Flavobacteriaceae</taxon>
        <taxon>Flavobacterium</taxon>
    </lineage>
</organism>